<evidence type="ECO:0000313" key="3">
    <source>
        <dbReference type="EMBL" id="SVB09887.1"/>
    </source>
</evidence>
<feature type="domain" description="GH16" evidence="2">
    <location>
        <begin position="1"/>
        <end position="114"/>
    </location>
</feature>
<dbReference type="CDD" id="cd08023">
    <property type="entry name" value="GH16_laminarinase_like"/>
    <property type="match status" value="1"/>
</dbReference>
<dbReference type="Gene3D" id="2.60.40.10">
    <property type="entry name" value="Immunoglobulins"/>
    <property type="match status" value="1"/>
</dbReference>
<gene>
    <name evidence="3" type="ORF">METZ01_LOCUS162741</name>
</gene>
<dbReference type="PANTHER" id="PTHR10963">
    <property type="entry name" value="GLYCOSYL HYDROLASE-RELATED"/>
    <property type="match status" value="1"/>
</dbReference>
<dbReference type="Gene3D" id="2.60.120.200">
    <property type="match status" value="1"/>
</dbReference>
<dbReference type="Pfam" id="PF00722">
    <property type="entry name" value="Glyco_hydro_16"/>
    <property type="match status" value="1"/>
</dbReference>
<name>A0A382B9H6_9ZZZZ</name>
<dbReference type="PROSITE" id="PS51762">
    <property type="entry name" value="GH16_2"/>
    <property type="match status" value="1"/>
</dbReference>
<evidence type="ECO:0000259" key="2">
    <source>
        <dbReference type="PROSITE" id="PS51762"/>
    </source>
</evidence>
<dbReference type="InterPro" id="IPR050546">
    <property type="entry name" value="Glycosyl_Hydrlase_16"/>
</dbReference>
<reference evidence="3" key="1">
    <citation type="submission" date="2018-05" db="EMBL/GenBank/DDBJ databases">
        <authorList>
            <person name="Lanie J.A."/>
            <person name="Ng W.-L."/>
            <person name="Kazmierczak K.M."/>
            <person name="Andrzejewski T.M."/>
            <person name="Davidsen T.M."/>
            <person name="Wayne K.J."/>
            <person name="Tettelin H."/>
            <person name="Glass J.I."/>
            <person name="Rusch D."/>
            <person name="Podicherti R."/>
            <person name="Tsui H.-C.T."/>
            <person name="Winkler M.E."/>
        </authorList>
    </citation>
    <scope>NUCLEOTIDE SEQUENCE</scope>
</reference>
<proteinExistence type="inferred from homology"/>
<dbReference type="PANTHER" id="PTHR10963:SF55">
    <property type="entry name" value="GLYCOSIDE HYDROLASE FAMILY 16 PROTEIN"/>
    <property type="match status" value="1"/>
</dbReference>
<dbReference type="InterPro" id="IPR013320">
    <property type="entry name" value="ConA-like_dom_sf"/>
</dbReference>
<protein>
    <recommendedName>
        <fullName evidence="2">GH16 domain-containing protein</fullName>
    </recommendedName>
</protein>
<dbReference type="InterPro" id="IPR000757">
    <property type="entry name" value="Beta-glucanase-like"/>
</dbReference>
<evidence type="ECO:0000256" key="1">
    <source>
        <dbReference type="ARBA" id="ARBA00006865"/>
    </source>
</evidence>
<feature type="non-terminal residue" evidence="3">
    <location>
        <position position="1"/>
    </location>
</feature>
<organism evidence="3">
    <name type="scientific">marine metagenome</name>
    <dbReference type="NCBI Taxonomy" id="408172"/>
    <lineage>
        <taxon>unclassified sequences</taxon>
        <taxon>metagenomes</taxon>
        <taxon>ecological metagenomes</taxon>
    </lineage>
</organism>
<dbReference type="GO" id="GO:0004553">
    <property type="term" value="F:hydrolase activity, hydrolyzing O-glycosyl compounds"/>
    <property type="evidence" value="ECO:0007669"/>
    <property type="project" value="InterPro"/>
</dbReference>
<sequence length="229" mass="25484">GVIHGSIHTEDHNHMNNTQKSGTTFIETATDSFHVYSLEWTPSYLHYLVDNESYFFVYNDSNGDVAKWPFDEPHYIILNLAIGGDWGGAQGIDPSAFPMKMLVDYVRVYKMSENFNNVQVKFQVDMKNETISGTGVWLSGGNISSGQPGGLQMQPVSDTSIWETTLTLPPNSSYTYKFRNGHYPDTWSGGWEVLTSECGVGQYNDRWLSVGVSDTTLAPVCFGECSACD</sequence>
<accession>A0A382B9H6</accession>
<comment type="similarity">
    <text evidence="1">Belongs to the glycosyl hydrolase 16 family.</text>
</comment>
<dbReference type="GO" id="GO:0005975">
    <property type="term" value="P:carbohydrate metabolic process"/>
    <property type="evidence" value="ECO:0007669"/>
    <property type="project" value="InterPro"/>
</dbReference>
<dbReference type="AlphaFoldDB" id="A0A382B9H6"/>
<dbReference type="SUPFAM" id="SSF49899">
    <property type="entry name" value="Concanavalin A-like lectins/glucanases"/>
    <property type="match status" value="1"/>
</dbReference>
<dbReference type="InterPro" id="IPR013783">
    <property type="entry name" value="Ig-like_fold"/>
</dbReference>
<dbReference type="EMBL" id="UINC01028608">
    <property type="protein sequence ID" value="SVB09887.1"/>
    <property type="molecule type" value="Genomic_DNA"/>
</dbReference>